<dbReference type="InterPro" id="IPR007219">
    <property type="entry name" value="XnlR_reg_dom"/>
</dbReference>
<dbReference type="PANTHER" id="PTHR31313">
    <property type="entry name" value="TY1 ENHANCER ACTIVATOR"/>
    <property type="match status" value="1"/>
</dbReference>
<feature type="domain" description="Xylanolytic transcriptional activator regulatory" evidence="7">
    <location>
        <begin position="176"/>
        <end position="248"/>
    </location>
</feature>
<evidence type="ECO:0000256" key="3">
    <source>
        <dbReference type="ARBA" id="ARBA00023015"/>
    </source>
</evidence>
<evidence type="ECO:0000256" key="6">
    <source>
        <dbReference type="ARBA" id="ARBA00023242"/>
    </source>
</evidence>
<keyword evidence="2" id="KW-0862">Zinc</keyword>
<reference evidence="8 9" key="1">
    <citation type="submission" date="2024-04" db="EMBL/GenBank/DDBJ databases">
        <title>Phyllosticta paracitricarpa is synonymous to the EU quarantine fungus P. citricarpa based on phylogenomic analyses.</title>
        <authorList>
            <consortium name="Lawrence Berkeley National Laboratory"/>
            <person name="Van Ingen-Buijs V.A."/>
            <person name="Van Westerhoven A.C."/>
            <person name="Haridas S."/>
            <person name="Skiadas P."/>
            <person name="Martin F."/>
            <person name="Groenewald J.Z."/>
            <person name="Crous P.W."/>
            <person name="Seidl M.F."/>
        </authorList>
    </citation>
    <scope>NUCLEOTIDE SEQUENCE [LARGE SCALE GENOMIC DNA]</scope>
    <source>
        <strain evidence="8 9">CBS 123374</strain>
    </source>
</reference>
<keyword evidence="1" id="KW-0479">Metal-binding</keyword>
<dbReference type="Proteomes" id="UP001492380">
    <property type="component" value="Unassembled WGS sequence"/>
</dbReference>
<evidence type="ECO:0000313" key="9">
    <source>
        <dbReference type="Proteomes" id="UP001492380"/>
    </source>
</evidence>
<evidence type="ECO:0000256" key="1">
    <source>
        <dbReference type="ARBA" id="ARBA00022723"/>
    </source>
</evidence>
<keyword evidence="9" id="KW-1185">Reference proteome</keyword>
<dbReference type="Pfam" id="PF04082">
    <property type="entry name" value="Fungal_trans"/>
    <property type="match status" value="1"/>
</dbReference>
<gene>
    <name evidence="8" type="ORF">HDK90DRAFT_66362</name>
</gene>
<evidence type="ECO:0000313" key="8">
    <source>
        <dbReference type="EMBL" id="KAK8225756.1"/>
    </source>
</evidence>
<dbReference type="EMBL" id="JBBWRZ010000011">
    <property type="protein sequence ID" value="KAK8225756.1"/>
    <property type="molecule type" value="Genomic_DNA"/>
</dbReference>
<accession>A0ABR1YE13</accession>
<sequence length="430" mass="48546">MALENRVAWFENFVGRLKRASSTERDAILDEISLDDHLRAGTRPQSTPREFGSFVYEIDDLPAPSDMSSVAQHFGIQDSWIEQGLQSFFKWQYPNCMFIYREAFIRDHYQCGEYWSPSLLYSICALGSDGDVSERFFAAAESILMVSGLEKPCLTTVQAFLCMAFFEIGRGNLSKGWNFSGMAFRMSQDLGLQRDPYWISNPEDVQIRRRIYWGAYLADKLISLFLGKPVSLHEDDGMVEGVDRLPDLPEMAPWLPAGLEFESALPSFQSLVELAKIIQRMLTKYAVGADVLDSLNLDLHRWQESLPDSLKWNKWATTNLYPHVAVLHLILNSVRLRLNLDVAVSSPSSRVMCLSSIGNIIALIRKYRAQHGLKKASLIFVYGIVQAATGITMLEPCTTQLNFLIQSLDECSLGLATQAKKRVEIMRGSA</sequence>
<dbReference type="CDD" id="cd12148">
    <property type="entry name" value="fungal_TF_MHR"/>
    <property type="match status" value="1"/>
</dbReference>
<keyword evidence="6" id="KW-0539">Nucleus</keyword>
<evidence type="ECO:0000256" key="4">
    <source>
        <dbReference type="ARBA" id="ARBA00023125"/>
    </source>
</evidence>
<comment type="caution">
    <text evidence="8">The sequence shown here is derived from an EMBL/GenBank/DDBJ whole genome shotgun (WGS) entry which is preliminary data.</text>
</comment>
<dbReference type="InterPro" id="IPR051615">
    <property type="entry name" value="Transcr_Regulatory_Elem"/>
</dbReference>
<dbReference type="PANTHER" id="PTHR31313:SF81">
    <property type="entry name" value="TY1 ENHANCER ACTIVATOR"/>
    <property type="match status" value="1"/>
</dbReference>
<keyword evidence="5" id="KW-0804">Transcription</keyword>
<organism evidence="8 9">
    <name type="scientific">Phyllosticta capitalensis</name>
    <dbReference type="NCBI Taxonomy" id="121624"/>
    <lineage>
        <taxon>Eukaryota</taxon>
        <taxon>Fungi</taxon>
        <taxon>Dikarya</taxon>
        <taxon>Ascomycota</taxon>
        <taxon>Pezizomycotina</taxon>
        <taxon>Dothideomycetes</taxon>
        <taxon>Dothideomycetes incertae sedis</taxon>
        <taxon>Botryosphaeriales</taxon>
        <taxon>Phyllostictaceae</taxon>
        <taxon>Phyllosticta</taxon>
    </lineage>
</organism>
<proteinExistence type="predicted"/>
<protein>
    <submittedName>
        <fullName evidence="8">Fungal-specific transcription factor domain-containing protein</fullName>
    </submittedName>
</protein>
<dbReference type="SMART" id="SM00906">
    <property type="entry name" value="Fungal_trans"/>
    <property type="match status" value="1"/>
</dbReference>
<name>A0ABR1YE13_9PEZI</name>
<evidence type="ECO:0000256" key="5">
    <source>
        <dbReference type="ARBA" id="ARBA00023163"/>
    </source>
</evidence>
<evidence type="ECO:0000256" key="2">
    <source>
        <dbReference type="ARBA" id="ARBA00022833"/>
    </source>
</evidence>
<evidence type="ECO:0000259" key="7">
    <source>
        <dbReference type="SMART" id="SM00906"/>
    </source>
</evidence>
<keyword evidence="4" id="KW-0238">DNA-binding</keyword>
<keyword evidence="3" id="KW-0805">Transcription regulation</keyword>